<dbReference type="NCBIfam" id="TIGR02433">
    <property type="entry name" value="lysidine_TilS_C"/>
    <property type="match status" value="1"/>
</dbReference>
<accession>A0ABT1WN97</accession>
<dbReference type="PANTHER" id="PTHR43033:SF1">
    <property type="entry name" value="TRNA(ILE)-LYSIDINE SYNTHASE-RELATED"/>
    <property type="match status" value="1"/>
</dbReference>
<dbReference type="EMBL" id="JANHNZ010000002">
    <property type="protein sequence ID" value="MCQ9209643.1"/>
    <property type="molecule type" value="Genomic_DNA"/>
</dbReference>
<keyword evidence="2 8" id="KW-0963">Cytoplasm</keyword>
<keyword evidence="5" id="KW-0547">Nucleotide-binding</keyword>
<reference evidence="10" key="2">
    <citation type="journal article" date="2023" name="Curr. Microbiol.">
        <title>Granulicatella seriolae sp. nov., a Novel Facultative Anaerobe Isolated from Yellowtail Marine Fish.</title>
        <authorList>
            <person name="Lee M."/>
            <person name="Choi Y.J."/>
            <person name="Farooq A."/>
            <person name="Jeong J.B."/>
            <person name="Jung M.Y."/>
        </authorList>
    </citation>
    <scope>NUCLEOTIDE SEQUENCE</scope>
    <source>
        <strain evidence="10">S8</strain>
    </source>
</reference>
<reference evidence="10" key="1">
    <citation type="submission" date="2022-07" db="EMBL/GenBank/DDBJ databases">
        <authorList>
            <person name="Jung M.-Y."/>
            <person name="Lee M."/>
        </authorList>
    </citation>
    <scope>NUCLEOTIDE SEQUENCE</scope>
    <source>
        <strain evidence="10">S8</strain>
    </source>
</reference>
<dbReference type="Proteomes" id="UP001059480">
    <property type="component" value="Unassembled WGS sequence"/>
</dbReference>
<dbReference type="Pfam" id="PF01171">
    <property type="entry name" value="ATP_bind_3"/>
    <property type="match status" value="1"/>
</dbReference>
<organism evidence="10 11">
    <name type="scientific">Granulicatella seriolae</name>
    <dbReference type="NCBI Taxonomy" id="2967226"/>
    <lineage>
        <taxon>Bacteria</taxon>
        <taxon>Bacillati</taxon>
        <taxon>Bacillota</taxon>
        <taxon>Bacilli</taxon>
        <taxon>Lactobacillales</taxon>
        <taxon>Carnobacteriaceae</taxon>
        <taxon>Granulicatella</taxon>
    </lineage>
</organism>
<dbReference type="Gene3D" id="3.40.50.620">
    <property type="entry name" value="HUPs"/>
    <property type="match status" value="1"/>
</dbReference>
<comment type="function">
    <text evidence="8">Ligates lysine onto the cytidine present at position 34 of the AUA codon-specific tRNA(Ile) that contains the anticodon CAU, in an ATP-dependent manner. Cytidine is converted to lysidine, thus changing the amino acid specificity of the tRNA from methionine to isoleucine.</text>
</comment>
<keyword evidence="11" id="KW-1185">Reference proteome</keyword>
<dbReference type="InterPro" id="IPR012796">
    <property type="entry name" value="Lysidine-tRNA-synth_C"/>
</dbReference>
<evidence type="ECO:0000256" key="7">
    <source>
        <dbReference type="ARBA" id="ARBA00048539"/>
    </source>
</evidence>
<dbReference type="PANTHER" id="PTHR43033">
    <property type="entry name" value="TRNA(ILE)-LYSIDINE SYNTHASE-RELATED"/>
    <property type="match status" value="1"/>
</dbReference>
<dbReference type="RefSeq" id="WP_256944751.1">
    <property type="nucleotide sequence ID" value="NZ_JANHNZ010000002.1"/>
</dbReference>
<dbReference type="GO" id="GO:0032267">
    <property type="term" value="F:tRNA(Ile)-lysidine synthase activity"/>
    <property type="evidence" value="ECO:0007669"/>
    <property type="project" value="UniProtKB-EC"/>
</dbReference>
<evidence type="ECO:0000256" key="6">
    <source>
        <dbReference type="ARBA" id="ARBA00022840"/>
    </source>
</evidence>
<gene>
    <name evidence="8 10" type="primary">tilS</name>
    <name evidence="10" type="ORF">NPA36_03685</name>
</gene>
<feature type="domain" description="Lysidine-tRNA(Ile) synthetase C-terminal" evidence="9">
    <location>
        <begin position="389"/>
        <end position="462"/>
    </location>
</feature>
<dbReference type="InterPro" id="IPR011063">
    <property type="entry name" value="TilS/TtcA_N"/>
</dbReference>
<dbReference type="SUPFAM" id="SSF56037">
    <property type="entry name" value="PheT/TilS domain"/>
    <property type="match status" value="1"/>
</dbReference>
<evidence type="ECO:0000256" key="1">
    <source>
        <dbReference type="ARBA" id="ARBA00004496"/>
    </source>
</evidence>
<comment type="subcellular location">
    <subcellularLocation>
        <location evidence="1 8">Cytoplasm</location>
    </subcellularLocation>
</comment>
<dbReference type="InterPro" id="IPR014729">
    <property type="entry name" value="Rossmann-like_a/b/a_fold"/>
</dbReference>
<comment type="caution">
    <text evidence="8">Lacks conserved residue(s) required for the propagation of feature annotation.</text>
</comment>
<dbReference type="InterPro" id="IPR012795">
    <property type="entry name" value="tRNA_Ile_lys_synt_N"/>
</dbReference>
<keyword evidence="4 8" id="KW-0819">tRNA processing</keyword>
<dbReference type="SUPFAM" id="SSF52402">
    <property type="entry name" value="Adenine nucleotide alpha hydrolases-like"/>
    <property type="match status" value="1"/>
</dbReference>
<dbReference type="SMART" id="SM00977">
    <property type="entry name" value="TilS_C"/>
    <property type="match status" value="1"/>
</dbReference>
<evidence type="ECO:0000313" key="11">
    <source>
        <dbReference type="Proteomes" id="UP001059480"/>
    </source>
</evidence>
<protein>
    <recommendedName>
        <fullName evidence="8">tRNA(Ile)-lysidine synthase</fullName>
        <ecNumber evidence="8">6.3.4.19</ecNumber>
    </recommendedName>
    <alternativeName>
        <fullName evidence="8">tRNA(Ile)-2-lysyl-cytidine synthase</fullName>
    </alternativeName>
    <alternativeName>
        <fullName evidence="8">tRNA(Ile)-lysidine synthetase</fullName>
    </alternativeName>
</protein>
<dbReference type="EC" id="6.3.4.19" evidence="8"/>
<evidence type="ECO:0000256" key="4">
    <source>
        <dbReference type="ARBA" id="ARBA00022694"/>
    </source>
</evidence>
<evidence type="ECO:0000256" key="8">
    <source>
        <dbReference type="HAMAP-Rule" id="MF_01161"/>
    </source>
</evidence>
<comment type="similarity">
    <text evidence="8">Belongs to the tRNA(Ile)-lysidine synthase family.</text>
</comment>
<evidence type="ECO:0000256" key="3">
    <source>
        <dbReference type="ARBA" id="ARBA00022598"/>
    </source>
</evidence>
<sequence>MPEQRSLEKTFQETVYSLLEKDTAPTFVLAVSAGVDSMVLLELFQRMAQKESRIEFVVAYVNHQLRQESQAEEELVSDYCRANNIKLYATKWHEGKTVAVGIEEAARNFRYDWFEQVMNHCQAKYVVTAHHCDDQVETILMKLIRGSRLSALTGMPKKRNFAKGYLIRPFLGLSKDDIYAFALQEGVKYLEDSSNQELVYQRNRVRLKLLPQIKKENPQFQDHLLGFSDDLSDTLEVLQPIIREKEKEFIQPFEDGWVIDWQGWQRDLSLAWQRLVLSYFFEQEFHAKGIFIKGKQVKSALSLMESDRPQAIIALTSQWQLRRTYQKLYIERVGSEASSYFSEQELLVTVPGEYILNENEKLSIIEVTDSLQIKEGLNSFQVNRSQLPLTIRHRKSGDLLQIGVNPPMHQSLKRWFINQKIPKDLRDKIWLVEDCQQNIVALLGYRTFQLSLKEETDRIFVNYRNHAKHD</sequence>
<comment type="caution">
    <text evidence="10">The sequence shown here is derived from an EMBL/GenBank/DDBJ whole genome shotgun (WGS) entry which is preliminary data.</text>
</comment>
<keyword evidence="3 8" id="KW-0436">Ligase</keyword>
<evidence type="ECO:0000259" key="9">
    <source>
        <dbReference type="SMART" id="SM00977"/>
    </source>
</evidence>
<dbReference type="InterPro" id="IPR012094">
    <property type="entry name" value="tRNA_Ile_lys_synt"/>
</dbReference>
<proteinExistence type="inferred from homology"/>
<reference evidence="10" key="3">
    <citation type="journal article" date="2023" name="Microbiol. Resour. Announc.">
        <title>Draft Genome Sequence of Granulicatella sp. Strain S8, Isolated from a Marine Fish, Seriola quinqueradiata.</title>
        <authorList>
            <person name="Lee M."/>
            <person name="Farooq A."/>
            <person name="Jeong J.B."/>
            <person name="Jung M.Y."/>
        </authorList>
    </citation>
    <scope>NUCLEOTIDE SEQUENCE</scope>
    <source>
        <strain evidence="10">S8</strain>
    </source>
</reference>
<evidence type="ECO:0000256" key="2">
    <source>
        <dbReference type="ARBA" id="ARBA00022490"/>
    </source>
</evidence>
<dbReference type="Pfam" id="PF11734">
    <property type="entry name" value="TilS_C"/>
    <property type="match status" value="1"/>
</dbReference>
<keyword evidence="6" id="KW-0067">ATP-binding</keyword>
<dbReference type="HAMAP" id="MF_01161">
    <property type="entry name" value="tRNA_Ile_lys_synt"/>
    <property type="match status" value="1"/>
</dbReference>
<dbReference type="NCBIfam" id="TIGR02432">
    <property type="entry name" value="lysidine_TilS_N"/>
    <property type="match status" value="1"/>
</dbReference>
<name>A0ABT1WN97_9LACT</name>
<evidence type="ECO:0000313" key="10">
    <source>
        <dbReference type="EMBL" id="MCQ9209643.1"/>
    </source>
</evidence>
<comment type="catalytic activity">
    <reaction evidence="7 8">
        <text>cytidine(34) in tRNA(Ile2) + L-lysine + ATP = lysidine(34) in tRNA(Ile2) + AMP + diphosphate + H(+)</text>
        <dbReference type="Rhea" id="RHEA:43744"/>
        <dbReference type="Rhea" id="RHEA-COMP:10625"/>
        <dbReference type="Rhea" id="RHEA-COMP:10670"/>
        <dbReference type="ChEBI" id="CHEBI:15378"/>
        <dbReference type="ChEBI" id="CHEBI:30616"/>
        <dbReference type="ChEBI" id="CHEBI:32551"/>
        <dbReference type="ChEBI" id="CHEBI:33019"/>
        <dbReference type="ChEBI" id="CHEBI:82748"/>
        <dbReference type="ChEBI" id="CHEBI:83665"/>
        <dbReference type="ChEBI" id="CHEBI:456215"/>
        <dbReference type="EC" id="6.3.4.19"/>
    </reaction>
</comment>
<evidence type="ECO:0000256" key="5">
    <source>
        <dbReference type="ARBA" id="ARBA00022741"/>
    </source>
</evidence>
<dbReference type="CDD" id="cd01992">
    <property type="entry name" value="TilS_N"/>
    <property type="match status" value="1"/>
</dbReference>